<evidence type="ECO:0000256" key="14">
    <source>
        <dbReference type="ARBA" id="ARBA00048679"/>
    </source>
</evidence>
<dbReference type="GO" id="GO:0005886">
    <property type="term" value="C:plasma membrane"/>
    <property type="evidence" value="ECO:0007669"/>
    <property type="project" value="UniProtKB-ARBA"/>
</dbReference>
<dbReference type="PANTHER" id="PTHR46008">
    <property type="entry name" value="LEAF RUST 10 DISEASE-RESISTANCE LOCUS RECEPTOR-LIKE PROTEIN KINASE-LIKE 1.4"/>
    <property type="match status" value="1"/>
</dbReference>
<evidence type="ECO:0000256" key="17">
    <source>
        <dbReference type="SAM" id="SignalP"/>
    </source>
</evidence>
<evidence type="ECO:0000256" key="5">
    <source>
        <dbReference type="ARBA" id="ARBA00022692"/>
    </source>
</evidence>
<proteinExistence type="predicted"/>
<feature type="domain" description="Protein kinase" evidence="18">
    <location>
        <begin position="373"/>
        <end position="647"/>
    </location>
</feature>
<dbReference type="Pfam" id="PF13947">
    <property type="entry name" value="GUB_WAK_bind"/>
    <property type="match status" value="1"/>
</dbReference>
<evidence type="ECO:0000256" key="7">
    <source>
        <dbReference type="ARBA" id="ARBA00022741"/>
    </source>
</evidence>
<dbReference type="GO" id="GO:0004674">
    <property type="term" value="F:protein serine/threonine kinase activity"/>
    <property type="evidence" value="ECO:0007669"/>
    <property type="project" value="UniProtKB-KW"/>
</dbReference>
<dbReference type="OrthoDB" id="4062651at2759"/>
<dbReference type="Pfam" id="PF00069">
    <property type="entry name" value="Pkinase"/>
    <property type="match status" value="1"/>
</dbReference>
<evidence type="ECO:0000259" key="18">
    <source>
        <dbReference type="PROSITE" id="PS50011"/>
    </source>
</evidence>
<comment type="subcellular location">
    <subcellularLocation>
        <location evidence="1">Membrane</location>
        <topology evidence="1">Single-pass membrane protein</topology>
    </subcellularLocation>
</comment>
<evidence type="ECO:0000256" key="10">
    <source>
        <dbReference type="ARBA" id="ARBA00022989"/>
    </source>
</evidence>
<keyword evidence="7 15" id="KW-0547">Nucleotide-binding</keyword>
<feature type="transmembrane region" description="Helical" evidence="16">
    <location>
        <begin position="295"/>
        <end position="317"/>
    </location>
</feature>
<dbReference type="EC" id="2.7.11.1" evidence="2"/>
<reference evidence="19" key="1">
    <citation type="journal article" date="2021" name="Nat. Commun.">
        <title>Genomic analyses provide insights into spinach domestication and the genetic basis of agronomic traits.</title>
        <authorList>
            <person name="Cai X."/>
            <person name="Sun X."/>
            <person name="Xu C."/>
            <person name="Sun H."/>
            <person name="Wang X."/>
            <person name="Ge C."/>
            <person name="Zhang Z."/>
            <person name="Wang Q."/>
            <person name="Fei Z."/>
            <person name="Jiao C."/>
            <person name="Wang Q."/>
        </authorList>
    </citation>
    <scope>NUCLEOTIDE SEQUENCE [LARGE SCALE GENOMIC DNA]</scope>
    <source>
        <strain evidence="19">cv. Varoflay</strain>
    </source>
</reference>
<dbReference type="PANTHER" id="PTHR46008:SF2">
    <property type="entry name" value="LEAF RUST 10 DISEASE-RESISTANCE LOCUS RECEPTOR-LIKE PROTEIN KINASE-LIKE 1.4"/>
    <property type="match status" value="1"/>
</dbReference>
<evidence type="ECO:0000256" key="12">
    <source>
        <dbReference type="ARBA" id="ARBA00023180"/>
    </source>
</evidence>
<dbReference type="Gene3D" id="1.10.510.10">
    <property type="entry name" value="Transferase(Phosphotransferase) domain 1"/>
    <property type="match status" value="1"/>
</dbReference>
<accession>A0A9R0KCS6</accession>
<dbReference type="InterPro" id="IPR000719">
    <property type="entry name" value="Prot_kinase_dom"/>
</dbReference>
<evidence type="ECO:0000256" key="13">
    <source>
        <dbReference type="ARBA" id="ARBA00047899"/>
    </source>
</evidence>
<evidence type="ECO:0000256" key="3">
    <source>
        <dbReference type="ARBA" id="ARBA00022527"/>
    </source>
</evidence>
<dbReference type="InterPro" id="IPR011009">
    <property type="entry name" value="Kinase-like_dom_sf"/>
</dbReference>
<dbReference type="Gene3D" id="3.30.200.20">
    <property type="entry name" value="Phosphorylase Kinase, domain 1"/>
    <property type="match status" value="1"/>
</dbReference>
<evidence type="ECO:0000256" key="6">
    <source>
        <dbReference type="ARBA" id="ARBA00022729"/>
    </source>
</evidence>
<gene>
    <name evidence="20" type="primary">LOC110804500</name>
</gene>
<dbReference type="InterPro" id="IPR008271">
    <property type="entry name" value="Ser/Thr_kinase_AS"/>
</dbReference>
<dbReference type="RefSeq" id="XP_021865785.1">
    <property type="nucleotide sequence ID" value="XM_022010093.2"/>
</dbReference>
<dbReference type="GO" id="GO:0030247">
    <property type="term" value="F:polysaccharide binding"/>
    <property type="evidence" value="ECO:0007669"/>
    <property type="project" value="InterPro"/>
</dbReference>
<keyword evidence="6 17" id="KW-0732">Signal</keyword>
<dbReference type="Proteomes" id="UP000813463">
    <property type="component" value="Chromosome 5"/>
</dbReference>
<dbReference type="SMART" id="SM00220">
    <property type="entry name" value="S_TKc"/>
    <property type="match status" value="1"/>
</dbReference>
<feature type="chain" id="PRO_5040123317" description="non-specific serine/threonine protein kinase" evidence="17">
    <location>
        <begin position="28"/>
        <end position="696"/>
    </location>
</feature>
<feature type="signal peptide" evidence="17">
    <location>
        <begin position="1"/>
        <end position="27"/>
    </location>
</feature>
<evidence type="ECO:0000256" key="2">
    <source>
        <dbReference type="ARBA" id="ARBA00012513"/>
    </source>
</evidence>
<organism evidence="19 20">
    <name type="scientific">Spinacia oleracea</name>
    <name type="common">Spinach</name>
    <dbReference type="NCBI Taxonomy" id="3562"/>
    <lineage>
        <taxon>Eukaryota</taxon>
        <taxon>Viridiplantae</taxon>
        <taxon>Streptophyta</taxon>
        <taxon>Embryophyta</taxon>
        <taxon>Tracheophyta</taxon>
        <taxon>Spermatophyta</taxon>
        <taxon>Magnoliopsida</taxon>
        <taxon>eudicotyledons</taxon>
        <taxon>Gunneridae</taxon>
        <taxon>Pentapetalae</taxon>
        <taxon>Caryophyllales</taxon>
        <taxon>Chenopodiaceae</taxon>
        <taxon>Chenopodioideae</taxon>
        <taxon>Anserineae</taxon>
        <taxon>Spinacia</taxon>
    </lineage>
</organism>
<reference evidence="20" key="2">
    <citation type="submission" date="2025-08" db="UniProtKB">
        <authorList>
            <consortium name="RefSeq"/>
        </authorList>
    </citation>
    <scope>IDENTIFICATION</scope>
    <source>
        <tissue evidence="20">Leaf</tissue>
    </source>
</reference>
<dbReference type="Pfam" id="PF14380">
    <property type="entry name" value="WAK_assoc"/>
    <property type="match status" value="1"/>
</dbReference>
<comment type="catalytic activity">
    <reaction evidence="13">
        <text>L-threonyl-[protein] + ATP = O-phospho-L-threonyl-[protein] + ADP + H(+)</text>
        <dbReference type="Rhea" id="RHEA:46608"/>
        <dbReference type="Rhea" id="RHEA-COMP:11060"/>
        <dbReference type="Rhea" id="RHEA-COMP:11605"/>
        <dbReference type="ChEBI" id="CHEBI:15378"/>
        <dbReference type="ChEBI" id="CHEBI:30013"/>
        <dbReference type="ChEBI" id="CHEBI:30616"/>
        <dbReference type="ChEBI" id="CHEBI:61977"/>
        <dbReference type="ChEBI" id="CHEBI:456216"/>
        <dbReference type="EC" id="2.7.11.1"/>
    </reaction>
</comment>
<dbReference type="SUPFAM" id="SSF56112">
    <property type="entry name" value="Protein kinase-like (PK-like)"/>
    <property type="match status" value="1"/>
</dbReference>
<dbReference type="KEGG" id="soe:110804500"/>
<evidence type="ECO:0000256" key="4">
    <source>
        <dbReference type="ARBA" id="ARBA00022679"/>
    </source>
</evidence>
<dbReference type="CDD" id="cd14066">
    <property type="entry name" value="STKc_IRAK"/>
    <property type="match status" value="1"/>
</dbReference>
<dbReference type="InterPro" id="IPR032872">
    <property type="entry name" value="WAK_assoc_C"/>
</dbReference>
<protein>
    <recommendedName>
        <fullName evidence="2">non-specific serine/threonine protein kinase</fullName>
        <ecNumber evidence="2">2.7.11.1</ecNumber>
    </recommendedName>
</protein>
<dbReference type="PROSITE" id="PS50011">
    <property type="entry name" value="PROTEIN_KINASE_DOM"/>
    <property type="match status" value="1"/>
</dbReference>
<keyword evidence="8" id="KW-0418">Kinase</keyword>
<name>A0A9R0KCS6_SPIOL</name>
<keyword evidence="12" id="KW-0325">Glycoprotein</keyword>
<dbReference type="InterPro" id="IPR017441">
    <property type="entry name" value="Protein_kinase_ATP_BS"/>
</dbReference>
<evidence type="ECO:0000256" key="16">
    <source>
        <dbReference type="SAM" id="Phobius"/>
    </source>
</evidence>
<keyword evidence="11 16" id="KW-0472">Membrane</keyword>
<evidence type="ECO:0000256" key="11">
    <source>
        <dbReference type="ARBA" id="ARBA00023136"/>
    </source>
</evidence>
<keyword evidence="19" id="KW-1185">Reference proteome</keyword>
<feature type="binding site" evidence="15">
    <location>
        <position position="401"/>
    </location>
    <ligand>
        <name>ATP</name>
        <dbReference type="ChEBI" id="CHEBI:30616"/>
    </ligand>
</feature>
<keyword evidence="9 15" id="KW-0067">ATP-binding</keyword>
<keyword evidence="3" id="KW-0723">Serine/threonine-protein kinase</keyword>
<dbReference type="GeneID" id="110804500"/>
<keyword evidence="4" id="KW-0808">Transferase</keyword>
<evidence type="ECO:0000256" key="8">
    <source>
        <dbReference type="ARBA" id="ARBA00022777"/>
    </source>
</evidence>
<comment type="catalytic activity">
    <reaction evidence="14">
        <text>L-seryl-[protein] + ATP = O-phospho-L-seryl-[protein] + ADP + H(+)</text>
        <dbReference type="Rhea" id="RHEA:17989"/>
        <dbReference type="Rhea" id="RHEA-COMP:9863"/>
        <dbReference type="Rhea" id="RHEA-COMP:11604"/>
        <dbReference type="ChEBI" id="CHEBI:15378"/>
        <dbReference type="ChEBI" id="CHEBI:29999"/>
        <dbReference type="ChEBI" id="CHEBI:30616"/>
        <dbReference type="ChEBI" id="CHEBI:83421"/>
        <dbReference type="ChEBI" id="CHEBI:456216"/>
        <dbReference type="EC" id="2.7.11.1"/>
    </reaction>
</comment>
<sequence length="696" mass="77811">MYQNNLLLPSVGFFIIVVVFLISSVYADKLYDSCSPPSNSSCGFVKNVTYPFWDGRLPDHCGHPTFKLNCDNNTLSINIKSQTYYILDINYVAKVFTITKPEFTNGPCPVSKSLLKNTTINSNLFELTSDSQTAILFYDCSPPRLVLEPPYGFRCAMDTDYGRPSTPLMSFNSDVGYLAVNDQTWEKQLRKNCSFEVDIPILRTEVAKIATGLSNINNILKGGFKVKWLIDDGKCDGCKKSKGRCGYNQSLEQPTCLCKNGVHDPSGCNRPYNHANAPTDAGQEDLSPVESNKTAVILGTGIAACVLLSSTLCFFLYRRHRKKEGSSSAQFLNHNKSYSPSTARSNFNILNGSTVFGVHVFNYRELEEATDYFNPLKELGEGGFGTVYYGKLRDGREVAIKRLYENNNKRAEQFLNEVEILANLRHENLVNLYGCTSRQSRELLLVYEYVSNGTVADHLHGKQSKQGLLPWERRLSIATETASALVYLHDSDIVHRDVKTQNILLDSNFSVKVADFGLSRLFPLDVTHVSTAPQGTPGYVDPEYHQCYQLTEKSDVYSFGVMLSELLSSLPAVDITRKRNEINLATMAINKIQNCLQEFVDPSLWFQSDSEAKIEITAVAELAFQCLQSTKEMRPSMNEVLKRLLTIQDQLGSEVDGAEVVDIPADDVLMLKGDMSPISPPREDNFVARYKPNASV</sequence>
<evidence type="ECO:0000256" key="15">
    <source>
        <dbReference type="PROSITE-ProRule" id="PRU10141"/>
    </source>
</evidence>
<dbReference type="FunFam" id="1.10.510.10:FF:000161">
    <property type="entry name" value="Wall-associated receptor kinase-like 20"/>
    <property type="match status" value="1"/>
</dbReference>
<dbReference type="AlphaFoldDB" id="A0A9R0KCS6"/>
<dbReference type="PROSITE" id="PS00108">
    <property type="entry name" value="PROTEIN_KINASE_ST"/>
    <property type="match status" value="1"/>
</dbReference>
<evidence type="ECO:0000256" key="1">
    <source>
        <dbReference type="ARBA" id="ARBA00004167"/>
    </source>
</evidence>
<keyword evidence="10 16" id="KW-1133">Transmembrane helix</keyword>
<evidence type="ECO:0000313" key="19">
    <source>
        <dbReference type="Proteomes" id="UP000813463"/>
    </source>
</evidence>
<dbReference type="InterPro" id="IPR025287">
    <property type="entry name" value="WAK_GUB"/>
</dbReference>
<dbReference type="GO" id="GO:0005524">
    <property type="term" value="F:ATP binding"/>
    <property type="evidence" value="ECO:0007669"/>
    <property type="project" value="UniProtKB-UniRule"/>
</dbReference>
<evidence type="ECO:0000256" key="9">
    <source>
        <dbReference type="ARBA" id="ARBA00022840"/>
    </source>
</evidence>
<evidence type="ECO:0000313" key="20">
    <source>
        <dbReference type="RefSeq" id="XP_021865785.1"/>
    </source>
</evidence>
<dbReference type="PROSITE" id="PS00107">
    <property type="entry name" value="PROTEIN_KINASE_ATP"/>
    <property type="match status" value="1"/>
</dbReference>
<keyword evidence="5 16" id="KW-0812">Transmembrane</keyword>